<organism evidence="1 2">
    <name type="scientific">Actinocorallia aurantiaca</name>
    <dbReference type="NCBI Taxonomy" id="46204"/>
    <lineage>
        <taxon>Bacteria</taxon>
        <taxon>Bacillati</taxon>
        <taxon>Actinomycetota</taxon>
        <taxon>Actinomycetes</taxon>
        <taxon>Streptosporangiales</taxon>
        <taxon>Thermomonosporaceae</taxon>
        <taxon>Actinocorallia</taxon>
    </lineage>
</organism>
<sequence length="84" mass="9074">MGVPSPAWESEPPEDVAAALEWVAGASRPVADLAEAENLRGLLDALFQRLDGKPLAHTSARARRAVLYGCLDYAVERKLLSSTR</sequence>
<evidence type="ECO:0000313" key="1">
    <source>
        <dbReference type="EMBL" id="GAA2726778.1"/>
    </source>
</evidence>
<name>A0ABP6GN47_9ACTN</name>
<protein>
    <submittedName>
        <fullName evidence="1">Uncharacterized protein</fullName>
    </submittedName>
</protein>
<keyword evidence="2" id="KW-1185">Reference proteome</keyword>
<proteinExistence type="predicted"/>
<evidence type="ECO:0000313" key="2">
    <source>
        <dbReference type="Proteomes" id="UP001501842"/>
    </source>
</evidence>
<dbReference type="Proteomes" id="UP001501842">
    <property type="component" value="Unassembled WGS sequence"/>
</dbReference>
<comment type="caution">
    <text evidence="1">The sequence shown here is derived from an EMBL/GenBank/DDBJ whole genome shotgun (WGS) entry which is preliminary data.</text>
</comment>
<accession>A0ABP6GN47</accession>
<gene>
    <name evidence="1" type="ORF">GCM10010439_30440</name>
</gene>
<dbReference type="EMBL" id="BAAATZ010000012">
    <property type="protein sequence ID" value="GAA2726778.1"/>
    <property type="molecule type" value="Genomic_DNA"/>
</dbReference>
<reference evidence="2" key="1">
    <citation type="journal article" date="2019" name="Int. J. Syst. Evol. Microbiol.">
        <title>The Global Catalogue of Microorganisms (GCM) 10K type strain sequencing project: providing services to taxonomists for standard genome sequencing and annotation.</title>
        <authorList>
            <consortium name="The Broad Institute Genomics Platform"/>
            <consortium name="The Broad Institute Genome Sequencing Center for Infectious Disease"/>
            <person name="Wu L."/>
            <person name="Ma J."/>
        </authorList>
    </citation>
    <scope>NUCLEOTIDE SEQUENCE [LARGE SCALE GENOMIC DNA]</scope>
    <source>
        <strain evidence="2">JCM 8201</strain>
    </source>
</reference>